<proteinExistence type="predicted"/>
<name>A0A445MXV9_9BACT</name>
<dbReference type="GO" id="GO:0006355">
    <property type="term" value="P:regulation of DNA-templated transcription"/>
    <property type="evidence" value="ECO:0007669"/>
    <property type="project" value="InterPro"/>
</dbReference>
<gene>
    <name evidence="1" type="ORF">PITCH_A2260002</name>
</gene>
<dbReference type="InterPro" id="IPR035069">
    <property type="entry name" value="TTHA1013/TTHA0281-like"/>
</dbReference>
<reference evidence="1" key="1">
    <citation type="submission" date="2018-01" db="EMBL/GenBank/DDBJ databases">
        <authorList>
            <person name="Regsiter A."/>
            <person name="William W."/>
        </authorList>
    </citation>
    <scope>NUCLEOTIDE SEQUENCE</scope>
    <source>
        <strain evidence="1">TRIP AH-1</strain>
    </source>
</reference>
<dbReference type="EMBL" id="OJIN01000142">
    <property type="protein sequence ID" value="SPD74305.1"/>
    <property type="molecule type" value="Genomic_DNA"/>
</dbReference>
<dbReference type="Pfam" id="PF05534">
    <property type="entry name" value="HicB"/>
    <property type="match status" value="1"/>
</dbReference>
<dbReference type="Gene3D" id="3.30.160.250">
    <property type="match status" value="1"/>
</dbReference>
<organism evidence="1">
    <name type="scientific">uncultured Desulfobacterium sp</name>
    <dbReference type="NCBI Taxonomy" id="201089"/>
    <lineage>
        <taxon>Bacteria</taxon>
        <taxon>Pseudomonadati</taxon>
        <taxon>Thermodesulfobacteriota</taxon>
        <taxon>Desulfobacteria</taxon>
        <taxon>Desulfobacterales</taxon>
        <taxon>Desulfobacteriaceae</taxon>
        <taxon>Desulfobacterium</taxon>
        <taxon>environmental samples</taxon>
    </lineage>
</organism>
<dbReference type="SUPFAM" id="SSF47598">
    <property type="entry name" value="Ribbon-helix-helix"/>
    <property type="match status" value="1"/>
</dbReference>
<protein>
    <submittedName>
        <fullName evidence="1">HicB family protein</fullName>
    </submittedName>
</protein>
<dbReference type="AlphaFoldDB" id="A0A445MXV9"/>
<accession>A0A445MXV9</accession>
<dbReference type="InterPro" id="IPR008651">
    <property type="entry name" value="Uncharacterised_HicB"/>
</dbReference>
<sequence length="112" mass="12752">MKKSDRYLKIVEWSEKDHCYVGRAPGLMLGGVHGKDEIKVYEELRHVIEEWIDIYEQDGDKLPPATAKKGYSGKFNLRLGRDLHEQVAITAIKKGQSLNKLCVDAIKKEIGL</sequence>
<dbReference type="InterPro" id="IPR010985">
    <property type="entry name" value="Ribbon_hlx_hlx"/>
</dbReference>
<dbReference type="SUPFAM" id="SSF143100">
    <property type="entry name" value="TTHA1013/TTHA0281-like"/>
    <property type="match status" value="1"/>
</dbReference>
<evidence type="ECO:0000313" key="1">
    <source>
        <dbReference type="EMBL" id="SPD74305.1"/>
    </source>
</evidence>